<evidence type="ECO:0000313" key="4">
    <source>
        <dbReference type="Proteomes" id="UP001595969"/>
    </source>
</evidence>
<accession>A0ABV9MUR9</accession>
<feature type="transmembrane region" description="Helical" evidence="1">
    <location>
        <begin position="6"/>
        <end position="25"/>
    </location>
</feature>
<feature type="domain" description="Regulatory protein YycH-like" evidence="2">
    <location>
        <begin position="40"/>
        <end position="271"/>
    </location>
</feature>
<protein>
    <submittedName>
        <fullName evidence="3">Two-component system regulatory protein YycI</fullName>
    </submittedName>
</protein>
<organism evidence="3 4">
    <name type="scientific">Enterococcus lemanii</name>
    <dbReference type="NCBI Taxonomy" id="1159752"/>
    <lineage>
        <taxon>Bacteria</taxon>
        <taxon>Bacillati</taxon>
        <taxon>Bacillota</taxon>
        <taxon>Bacilli</taxon>
        <taxon>Lactobacillales</taxon>
        <taxon>Enterococcaceae</taxon>
        <taxon>Enterococcus</taxon>
    </lineage>
</organism>
<dbReference type="InterPro" id="IPR018604">
    <property type="entry name" value="YycI-like"/>
</dbReference>
<evidence type="ECO:0000313" key="3">
    <source>
        <dbReference type="EMBL" id="MFC4719751.1"/>
    </source>
</evidence>
<dbReference type="EMBL" id="JBHSGS010000046">
    <property type="protein sequence ID" value="MFC4719751.1"/>
    <property type="molecule type" value="Genomic_DNA"/>
</dbReference>
<keyword evidence="1" id="KW-1133">Transmembrane helix</keyword>
<gene>
    <name evidence="3" type="ORF">ACFO5I_08400</name>
</gene>
<proteinExistence type="predicted"/>
<dbReference type="Pfam" id="PF09648">
    <property type="entry name" value="YycI"/>
    <property type="match status" value="1"/>
</dbReference>
<sequence length="287" mass="33407">MDFKKIEWIFFLAFLGLNLFLLNLYREARIEQNITYRTNETIPLKQRLASENIKYEEEFSEENQMGYYLSGVPTDFYEARKEAQARLNIPDFLMSRTTIEEGMLTHLIDESIYIKEATQVETVITALLNDENFVLYGDSYRYLPQESNLTSEYPEIIAGQEYDGIAINDSSSRLIFSLEKSGDHFLVKKYSQTHISDLSPLREEMAIISEKEAINTLYVNSKIPSNSKIISRELMYKMTIKIRDQNIYVPTWFVTIETTDGKVRVEQVNGFTNRIVTNSIVQTVENK</sequence>
<dbReference type="RefSeq" id="WP_204653196.1">
    <property type="nucleotide sequence ID" value="NZ_JAFBFD010000006.1"/>
</dbReference>
<name>A0ABV9MUR9_9ENTE</name>
<dbReference type="Gene3D" id="2.40.128.690">
    <property type="entry name" value="YycH protein, domain 3-like"/>
    <property type="match status" value="1"/>
</dbReference>
<evidence type="ECO:0000259" key="2">
    <source>
        <dbReference type="Pfam" id="PF09648"/>
    </source>
</evidence>
<dbReference type="Proteomes" id="UP001595969">
    <property type="component" value="Unassembled WGS sequence"/>
</dbReference>
<reference evidence="4" key="1">
    <citation type="journal article" date="2019" name="Int. J. Syst. Evol. Microbiol.">
        <title>The Global Catalogue of Microorganisms (GCM) 10K type strain sequencing project: providing services to taxonomists for standard genome sequencing and annotation.</title>
        <authorList>
            <consortium name="The Broad Institute Genomics Platform"/>
            <consortium name="The Broad Institute Genome Sequencing Center for Infectious Disease"/>
            <person name="Wu L."/>
            <person name="Ma J."/>
        </authorList>
    </citation>
    <scope>NUCLEOTIDE SEQUENCE [LARGE SCALE GENOMIC DNA]</scope>
    <source>
        <strain evidence="4">CGMCC 1.19032</strain>
    </source>
</reference>
<keyword evidence="1" id="KW-0812">Transmembrane</keyword>
<evidence type="ECO:0000256" key="1">
    <source>
        <dbReference type="SAM" id="Phobius"/>
    </source>
</evidence>
<keyword evidence="1" id="KW-0472">Membrane</keyword>
<comment type="caution">
    <text evidence="3">The sequence shown here is derived from an EMBL/GenBank/DDBJ whole genome shotgun (WGS) entry which is preliminary data.</text>
</comment>
<keyword evidence="4" id="KW-1185">Reference proteome</keyword>